<organism evidence="2 3">
    <name type="scientific">Lithocarpus litseifolius</name>
    <dbReference type="NCBI Taxonomy" id="425828"/>
    <lineage>
        <taxon>Eukaryota</taxon>
        <taxon>Viridiplantae</taxon>
        <taxon>Streptophyta</taxon>
        <taxon>Embryophyta</taxon>
        <taxon>Tracheophyta</taxon>
        <taxon>Spermatophyta</taxon>
        <taxon>Magnoliopsida</taxon>
        <taxon>eudicotyledons</taxon>
        <taxon>Gunneridae</taxon>
        <taxon>Pentapetalae</taxon>
        <taxon>rosids</taxon>
        <taxon>fabids</taxon>
        <taxon>Fagales</taxon>
        <taxon>Fagaceae</taxon>
        <taxon>Lithocarpus</taxon>
    </lineage>
</organism>
<dbReference type="Proteomes" id="UP001459277">
    <property type="component" value="Unassembled WGS sequence"/>
</dbReference>
<keyword evidence="3" id="KW-1185">Reference proteome</keyword>
<reference evidence="2 3" key="1">
    <citation type="submission" date="2024-01" db="EMBL/GenBank/DDBJ databases">
        <title>A telomere-to-telomere, gap-free genome of sweet tea (Lithocarpus litseifolius).</title>
        <authorList>
            <person name="Zhou J."/>
        </authorList>
    </citation>
    <scope>NUCLEOTIDE SEQUENCE [LARGE SCALE GENOMIC DNA]</scope>
    <source>
        <strain evidence="2">Zhou-2022a</strain>
        <tissue evidence="2">Leaf</tissue>
    </source>
</reference>
<comment type="caution">
    <text evidence="2">The sequence shown here is derived from an EMBL/GenBank/DDBJ whole genome shotgun (WGS) entry which is preliminary data.</text>
</comment>
<sequence>MAISFSKQTSNSSTLEIQIYSHHHGFQVVLVHVVNHRTTSPTAASTTTNHSFLARSNPLSPSLTPYSSSYSHFAYTSTSTSLPPYSTSAAAAAATTANVSSIPTFAPIITTTTPTSATTRHHTTTTKSTTTRAARVVGYLNSNRRPLSRLCIARYNGPHSEEENSNGRLPEPYELIDVTVRRESNRVADLPDPIKSPTPALRESVYK</sequence>
<feature type="region of interest" description="Disordered" evidence="1">
    <location>
        <begin position="188"/>
        <end position="207"/>
    </location>
</feature>
<accession>A0AAW2DKW6</accession>
<evidence type="ECO:0000313" key="3">
    <source>
        <dbReference type="Proteomes" id="UP001459277"/>
    </source>
</evidence>
<proteinExistence type="predicted"/>
<protein>
    <submittedName>
        <fullName evidence="2">Uncharacterized protein</fullName>
    </submittedName>
</protein>
<gene>
    <name evidence="2" type="ORF">SO802_010838</name>
</gene>
<evidence type="ECO:0000313" key="2">
    <source>
        <dbReference type="EMBL" id="KAL0009336.1"/>
    </source>
</evidence>
<evidence type="ECO:0000256" key="1">
    <source>
        <dbReference type="SAM" id="MobiDB-lite"/>
    </source>
</evidence>
<dbReference type="EMBL" id="JAZDWU010000003">
    <property type="protein sequence ID" value="KAL0009336.1"/>
    <property type="molecule type" value="Genomic_DNA"/>
</dbReference>
<name>A0AAW2DKW6_9ROSI</name>
<dbReference type="AlphaFoldDB" id="A0AAW2DKW6"/>